<dbReference type="CDD" id="cd01097">
    <property type="entry name" value="Tetrahydromethanopterin_reductase"/>
    <property type="match status" value="1"/>
</dbReference>
<organism evidence="2 3">
    <name type="scientific">Crossiella cryophila</name>
    <dbReference type="NCBI Taxonomy" id="43355"/>
    <lineage>
        <taxon>Bacteria</taxon>
        <taxon>Bacillati</taxon>
        <taxon>Actinomycetota</taxon>
        <taxon>Actinomycetes</taxon>
        <taxon>Pseudonocardiales</taxon>
        <taxon>Pseudonocardiaceae</taxon>
        <taxon>Crossiella</taxon>
    </lineage>
</organism>
<sequence length="298" mass="32362">MSVELGRVGVWTWAFEASPWGQVRAAAQEIEQLGYGALWFGEMDGRDAVSQAALLLGATERMVIAPGVAIIYRHHPATLAQAERTLAEAYPGRFALGLGVSNRAYMEERGHTWKPPVRAMRAYLDAMDAAPLTGPEGPRSPRLLAALGPRMADLAAERTWGAHPYFMPVEHTAYLRERLGPEAKLVVHQNITLHEDPAEARRLARSSLAPWLAMGDTTSSRWQLISELTGVTEADLADGGSDRLVDAMIAHGDAEMIAERVRAQFTAGADHVCISVATEFGVPQLGLAQLRELAPVLL</sequence>
<comment type="caution">
    <text evidence="2">The sequence shown here is derived from an EMBL/GenBank/DDBJ whole genome shotgun (WGS) entry which is preliminary data.</text>
</comment>
<proteinExistence type="predicted"/>
<reference evidence="2 3" key="1">
    <citation type="submission" date="2020-08" db="EMBL/GenBank/DDBJ databases">
        <title>Sequencing the genomes of 1000 actinobacteria strains.</title>
        <authorList>
            <person name="Klenk H.-P."/>
        </authorList>
    </citation>
    <scope>NUCLEOTIDE SEQUENCE [LARGE SCALE GENOMIC DNA]</scope>
    <source>
        <strain evidence="2 3">DSM 44230</strain>
    </source>
</reference>
<protein>
    <submittedName>
        <fullName evidence="2">Putative F420-dependent oxidoreductase</fullName>
    </submittedName>
</protein>
<dbReference type="InterPro" id="IPR036661">
    <property type="entry name" value="Luciferase-like_sf"/>
</dbReference>
<dbReference type="EMBL" id="JACHMH010000001">
    <property type="protein sequence ID" value="MBB4676591.1"/>
    <property type="molecule type" value="Genomic_DNA"/>
</dbReference>
<accession>A0A7W7CB24</accession>
<dbReference type="NCBIfam" id="TIGR03620">
    <property type="entry name" value="F420_MSMEG_4141"/>
    <property type="match status" value="1"/>
</dbReference>
<dbReference type="PANTHER" id="PTHR43244:SF2">
    <property type="entry name" value="CONSERVED HYPOTHETICAL ALANINE AND PROLINE-RICH PROTEIN"/>
    <property type="match status" value="1"/>
</dbReference>
<gene>
    <name evidence="2" type="ORF">HNR67_002709</name>
</gene>
<dbReference type="PANTHER" id="PTHR43244">
    <property type="match status" value="1"/>
</dbReference>
<dbReference type="GO" id="GO:0016705">
    <property type="term" value="F:oxidoreductase activity, acting on paired donors, with incorporation or reduction of molecular oxygen"/>
    <property type="evidence" value="ECO:0007669"/>
    <property type="project" value="InterPro"/>
</dbReference>
<evidence type="ECO:0000313" key="2">
    <source>
        <dbReference type="EMBL" id="MBB4676591.1"/>
    </source>
</evidence>
<feature type="domain" description="Luciferase-like" evidence="1">
    <location>
        <begin position="18"/>
        <end position="271"/>
    </location>
</feature>
<dbReference type="Pfam" id="PF00296">
    <property type="entry name" value="Bac_luciferase"/>
    <property type="match status" value="1"/>
</dbReference>
<dbReference type="Gene3D" id="3.20.20.30">
    <property type="entry name" value="Luciferase-like domain"/>
    <property type="match status" value="1"/>
</dbReference>
<dbReference type="InterPro" id="IPR011251">
    <property type="entry name" value="Luciferase-like_dom"/>
</dbReference>
<dbReference type="InterPro" id="IPR050564">
    <property type="entry name" value="F420-G6PD/mer"/>
</dbReference>
<dbReference type="Proteomes" id="UP000533598">
    <property type="component" value="Unassembled WGS sequence"/>
</dbReference>
<dbReference type="SUPFAM" id="SSF51679">
    <property type="entry name" value="Bacterial luciferase-like"/>
    <property type="match status" value="1"/>
</dbReference>
<evidence type="ECO:0000313" key="3">
    <source>
        <dbReference type="Proteomes" id="UP000533598"/>
    </source>
</evidence>
<dbReference type="InterPro" id="IPR019922">
    <property type="entry name" value="Lucif-like_OxRdatse_MSMEG_4141"/>
</dbReference>
<name>A0A7W7CB24_9PSEU</name>
<evidence type="ECO:0000259" key="1">
    <source>
        <dbReference type="Pfam" id="PF00296"/>
    </source>
</evidence>
<keyword evidence="3" id="KW-1185">Reference proteome</keyword>
<dbReference type="AlphaFoldDB" id="A0A7W7CB24"/>
<dbReference type="RefSeq" id="WP_185002400.1">
    <property type="nucleotide sequence ID" value="NZ_BAAAUI010000015.1"/>
</dbReference>